<feature type="transmembrane region" description="Helical" evidence="3">
    <location>
        <begin position="661"/>
        <end position="681"/>
    </location>
</feature>
<dbReference type="GO" id="GO:0005525">
    <property type="term" value="F:GTP binding"/>
    <property type="evidence" value="ECO:0007669"/>
    <property type="project" value="UniProtKB-KW"/>
</dbReference>
<feature type="compositionally biased region" description="Low complexity" evidence="2">
    <location>
        <begin position="114"/>
        <end position="147"/>
    </location>
</feature>
<dbReference type="SUPFAM" id="SSF52540">
    <property type="entry name" value="P-loop containing nucleoside triphosphate hydrolases"/>
    <property type="match status" value="1"/>
</dbReference>
<protein>
    <recommendedName>
        <fullName evidence="4">Septin-type G domain-containing protein</fullName>
    </recommendedName>
</protein>
<feature type="compositionally biased region" description="Basic and acidic residues" evidence="2">
    <location>
        <begin position="1"/>
        <end position="10"/>
    </location>
</feature>
<evidence type="ECO:0000313" key="6">
    <source>
        <dbReference type="Proteomes" id="UP000503462"/>
    </source>
</evidence>
<keyword evidence="3" id="KW-1133">Transmembrane helix</keyword>
<feature type="domain" description="Septin-type G" evidence="4">
    <location>
        <begin position="233"/>
        <end position="531"/>
    </location>
</feature>
<keyword evidence="1" id="KW-0547">Nucleotide-binding</keyword>
<keyword evidence="6" id="KW-1185">Reference proteome</keyword>
<feature type="region of interest" description="Disordered" evidence="2">
    <location>
        <begin position="533"/>
        <end position="553"/>
    </location>
</feature>
<accession>A0A6H0XRZ3</accession>
<keyword evidence="3" id="KW-0812">Transmembrane</keyword>
<dbReference type="PROSITE" id="PS51719">
    <property type="entry name" value="G_SEPTIN"/>
    <property type="match status" value="1"/>
</dbReference>
<evidence type="ECO:0000256" key="1">
    <source>
        <dbReference type="RuleBase" id="RU004560"/>
    </source>
</evidence>
<dbReference type="Pfam" id="PF00735">
    <property type="entry name" value="Septin"/>
    <property type="match status" value="1"/>
</dbReference>
<dbReference type="InterPro" id="IPR030379">
    <property type="entry name" value="G_SEPTIN_dom"/>
</dbReference>
<feature type="compositionally biased region" description="Basic and acidic residues" evidence="2">
    <location>
        <begin position="34"/>
        <end position="52"/>
    </location>
</feature>
<evidence type="ECO:0000256" key="2">
    <source>
        <dbReference type="SAM" id="MobiDB-lite"/>
    </source>
</evidence>
<dbReference type="EMBL" id="CP051140">
    <property type="protein sequence ID" value="QIW97239.1"/>
    <property type="molecule type" value="Genomic_DNA"/>
</dbReference>
<comment type="similarity">
    <text evidence="1">Belongs to the TRAFAC class TrmE-Era-EngA-EngB-Septin-like GTPase superfamily. Septin GTPase family.</text>
</comment>
<name>A0A6H0XRZ3_9PEZI</name>
<gene>
    <name evidence="5" type="ORF">AMS68_002757</name>
</gene>
<dbReference type="Gene3D" id="3.40.50.300">
    <property type="entry name" value="P-loop containing nucleotide triphosphate hydrolases"/>
    <property type="match status" value="1"/>
</dbReference>
<dbReference type="Proteomes" id="UP000503462">
    <property type="component" value="Chromosome 2"/>
</dbReference>
<evidence type="ECO:0000259" key="4">
    <source>
        <dbReference type="PROSITE" id="PS51719"/>
    </source>
</evidence>
<organism evidence="5 6">
    <name type="scientific">Peltaster fructicola</name>
    <dbReference type="NCBI Taxonomy" id="286661"/>
    <lineage>
        <taxon>Eukaryota</taxon>
        <taxon>Fungi</taxon>
        <taxon>Dikarya</taxon>
        <taxon>Ascomycota</taxon>
        <taxon>Pezizomycotina</taxon>
        <taxon>Dothideomycetes</taxon>
        <taxon>Dothideomycetes incertae sedis</taxon>
        <taxon>Peltaster</taxon>
    </lineage>
</organism>
<keyword evidence="3" id="KW-0472">Membrane</keyword>
<dbReference type="AlphaFoldDB" id="A0A6H0XRZ3"/>
<sequence length="718" mass="79019">MSASDLENRTLKAKRAINQHGPAPTGPMTFFLRTEAELDKSVQESDDKEHGLEPSTADTSYGVQSLEDTMNDIPDTMSSLVQISSNEGMTGNSVLAGRKRKPGNPVHPKIFATGQRIVSSERSSSPSGPQSVSPLRSRTRRTSLGSGAHFTPLNMSPHPSATAHGTPSVKSFRLSDEEASVVSDSGSQVIQSSSSDDDVEVRIPPAMLSPPPQLVMPSISMPQRRPFTQRGRNMGQMRVMTVGGSGLGKTSLIRNMFRLCEDIVHIDGITSSTASLSTATSNNSSILPTATITELHASTKPVPTWWSDVRDGRSWWRRKSFTDGVLERNLRFVDTPGVNSNAEALQILKEVDTWYRHGMQLDNLTDSQLLALLSGRGDSHLDAVLYLFEPEDKHVSEVELQLIAELSQRTNLVPLIARCDLVDAEALEARKAALLQTLISANIDICSLTAVDTSQDLPTLHAHDIYAISSLADDGDIMDASTLMASSYIPPLHASDLKLFVDALFQPGTIERLRHQSTVKFLAWRRRQLGRTTSPQMLDIPSSDKHTTSTESILEDPSKVLVPHGYSSYFRSTSPSSDASEPLFARPYTLPQHHAVAEPSRHIHVAKWARDLRWSLRKESDQDDQVTRPLKGRIGGDLAIIDPKDPLGILSLTQAFGRRGWFALQVVSGCGLLSAAVWYVARNWIQWQTWFWPGQEGYFAPLAVPAPTRSWLDTVRMV</sequence>
<feature type="compositionally biased region" description="Polar residues" evidence="2">
    <location>
        <begin position="153"/>
        <end position="169"/>
    </location>
</feature>
<dbReference type="OrthoDB" id="4150765at2759"/>
<feature type="region of interest" description="Disordered" evidence="2">
    <location>
        <begin position="1"/>
        <end position="62"/>
    </location>
</feature>
<reference evidence="5 6" key="1">
    <citation type="journal article" date="2016" name="Sci. Rep.">
        <title>Peltaster fructicola genome reveals evolution from an invasive phytopathogen to an ectophytic parasite.</title>
        <authorList>
            <person name="Xu C."/>
            <person name="Chen H."/>
            <person name="Gleason M.L."/>
            <person name="Xu J.R."/>
            <person name="Liu H."/>
            <person name="Zhang R."/>
            <person name="Sun G."/>
        </authorList>
    </citation>
    <scope>NUCLEOTIDE SEQUENCE [LARGE SCALE GENOMIC DNA]</scope>
    <source>
        <strain evidence="5 6">LNHT1506</strain>
    </source>
</reference>
<feature type="compositionally biased region" description="Low complexity" evidence="2">
    <location>
        <begin position="180"/>
        <end position="194"/>
    </location>
</feature>
<feature type="region of interest" description="Disordered" evidence="2">
    <location>
        <begin position="89"/>
        <end position="219"/>
    </location>
</feature>
<dbReference type="PANTHER" id="PTHR18884">
    <property type="entry name" value="SEPTIN"/>
    <property type="match status" value="1"/>
</dbReference>
<evidence type="ECO:0000256" key="3">
    <source>
        <dbReference type="SAM" id="Phobius"/>
    </source>
</evidence>
<evidence type="ECO:0000313" key="5">
    <source>
        <dbReference type="EMBL" id="QIW97239.1"/>
    </source>
</evidence>
<proteinExistence type="inferred from homology"/>
<keyword evidence="1" id="KW-0342">GTP-binding</keyword>
<dbReference type="InterPro" id="IPR027417">
    <property type="entry name" value="P-loop_NTPase"/>
</dbReference>